<gene>
    <name evidence="2" type="primary">spt4</name>
    <name evidence="4" type="ORF">MBCUR_07410</name>
</gene>
<comment type="similarity">
    <text evidence="2">Belongs to the archaeal Spt4 family.</text>
</comment>
<proteinExistence type="inferred from homology"/>
<dbReference type="HAMAP" id="MF_00949">
    <property type="entry name" value="Spt4_arch"/>
    <property type="match status" value="1"/>
</dbReference>
<keyword evidence="2" id="KW-0862">Zinc</keyword>
<evidence type="ECO:0000313" key="5">
    <source>
        <dbReference type="Proteomes" id="UP000077245"/>
    </source>
</evidence>
<comment type="subunit">
    <text evidence="2">Heterodimer composed of Spt4 and Spt5.</text>
</comment>
<dbReference type="InterPro" id="IPR029040">
    <property type="entry name" value="RPABC4/Spt4"/>
</dbReference>
<comment type="caution">
    <text evidence="4">The sequence shown here is derived from an EMBL/GenBank/DDBJ whole genome shotgun (WGS) entry which is preliminary data.</text>
</comment>
<feature type="binding site" evidence="2">
    <location>
        <position position="6"/>
    </location>
    <ligand>
        <name>Zn(2+)</name>
        <dbReference type="ChEBI" id="CHEBI:29105"/>
    </ligand>
</feature>
<keyword evidence="5" id="KW-1185">Reference proteome</keyword>
<keyword evidence="2" id="KW-0805">Transcription regulation</keyword>
<dbReference type="GO" id="GO:0006355">
    <property type="term" value="P:regulation of DNA-templated transcription"/>
    <property type="evidence" value="ECO:0007669"/>
    <property type="project" value="UniProtKB-UniRule"/>
</dbReference>
<dbReference type="STRING" id="49547.MBCUR_07410"/>
<evidence type="ECO:0000259" key="3">
    <source>
        <dbReference type="SMART" id="SM01389"/>
    </source>
</evidence>
<dbReference type="RefSeq" id="WP_067090367.1">
    <property type="nucleotide sequence ID" value="NZ_LWMV01000155.1"/>
</dbReference>
<dbReference type="Pfam" id="PF06093">
    <property type="entry name" value="Spt4"/>
    <property type="match status" value="1"/>
</dbReference>
<dbReference type="Gene3D" id="2.20.28.90">
    <property type="match status" value="1"/>
</dbReference>
<dbReference type="AlphaFoldDB" id="A0A162FPF6"/>
<dbReference type="PANTHER" id="PTHR40704:SF1">
    <property type="entry name" value="TRANSCRIPTION ELONGATION FACTOR SPT4"/>
    <property type="match status" value="1"/>
</dbReference>
<dbReference type="PANTHER" id="PTHR40704">
    <property type="entry name" value="TRANSCRIPTION ELONGATION FACTOR SPT4"/>
    <property type="match status" value="1"/>
</dbReference>
<feature type="binding site" evidence="2">
    <location>
        <position position="18"/>
    </location>
    <ligand>
        <name>Zn(2+)</name>
        <dbReference type="ChEBI" id="CHEBI:29105"/>
    </ligand>
</feature>
<organism evidence="4 5">
    <name type="scientific">Methanobrevibacter curvatus</name>
    <dbReference type="NCBI Taxonomy" id="49547"/>
    <lineage>
        <taxon>Archaea</taxon>
        <taxon>Methanobacteriati</taxon>
        <taxon>Methanobacteriota</taxon>
        <taxon>Methanomada group</taxon>
        <taxon>Methanobacteria</taxon>
        <taxon>Methanobacteriales</taxon>
        <taxon>Methanobacteriaceae</taxon>
        <taxon>Methanobrevibacter</taxon>
    </lineage>
</organism>
<dbReference type="OrthoDB" id="275101at2157"/>
<dbReference type="NCBIfam" id="NF041664">
    <property type="entry name" value="RNAP_arch_Epp"/>
    <property type="match status" value="1"/>
</dbReference>
<dbReference type="SUPFAM" id="SSF63393">
    <property type="entry name" value="RNA polymerase subunits"/>
    <property type="match status" value="1"/>
</dbReference>
<dbReference type="SMART" id="SM01389">
    <property type="entry name" value="Spt4"/>
    <property type="match status" value="1"/>
</dbReference>
<dbReference type="EMBL" id="LWMV01000155">
    <property type="protein sequence ID" value="KZX13130.1"/>
    <property type="molecule type" value="Genomic_DNA"/>
</dbReference>
<name>A0A162FPF6_9EURY</name>
<dbReference type="PATRIC" id="fig|49547.3.peg.804"/>
<sequence length="60" mass="6743">MSQKACVSCKRISFKERCSVCHNPTSDNWSGFLIIIDPENSDVSKELGIELPGEFALRVR</sequence>
<feature type="binding site" evidence="2">
    <location>
        <position position="21"/>
    </location>
    <ligand>
        <name>Zn(2+)</name>
        <dbReference type="ChEBI" id="CHEBI:29105"/>
    </ligand>
</feature>
<protein>
    <recommendedName>
        <fullName evidence="2">Transcription elongation factor Spt4</fullName>
    </recommendedName>
</protein>
<dbReference type="InterPro" id="IPR038589">
    <property type="entry name" value="Spt4_dom_sf"/>
</dbReference>
<dbReference type="InterPro" id="IPR022800">
    <property type="entry name" value="Spt4/RpoE2_Znf"/>
</dbReference>
<reference evidence="4 5" key="1">
    <citation type="submission" date="2016-04" db="EMBL/GenBank/DDBJ databases">
        <title>Genome sequence of Methanobrevibacter curvatus DSM 11111.</title>
        <authorList>
            <person name="Poehlein A."/>
            <person name="Seedorf H."/>
            <person name="Daniel R."/>
        </authorList>
    </citation>
    <scope>NUCLEOTIDE SEQUENCE [LARGE SCALE GENOMIC DNA]</scope>
    <source>
        <strain evidence="4 5">DSM 11111</strain>
    </source>
</reference>
<dbReference type="GO" id="GO:0008270">
    <property type="term" value="F:zinc ion binding"/>
    <property type="evidence" value="ECO:0007669"/>
    <property type="project" value="UniProtKB-UniRule"/>
</dbReference>
<dbReference type="Proteomes" id="UP000077245">
    <property type="component" value="Unassembled WGS sequence"/>
</dbReference>
<dbReference type="GO" id="GO:0000428">
    <property type="term" value="C:DNA-directed RNA polymerase complex"/>
    <property type="evidence" value="ECO:0007669"/>
    <property type="project" value="UniProtKB-KW"/>
</dbReference>
<feature type="binding site" evidence="2">
    <location>
        <position position="9"/>
    </location>
    <ligand>
        <name>Zn(2+)</name>
        <dbReference type="ChEBI" id="CHEBI:29105"/>
    </ligand>
</feature>
<feature type="domain" description="Spt4/RpoE2 zinc finger" evidence="3">
    <location>
        <begin position="3"/>
        <end position="60"/>
    </location>
</feature>
<accession>A0A162FPF6</accession>
<keyword evidence="4" id="KW-0240">DNA-directed RNA polymerase</keyword>
<comment type="function">
    <text evidence="2">Stimulates transcription elongation.</text>
</comment>
<keyword evidence="2" id="KW-0479">Metal-binding</keyword>
<keyword evidence="1 2" id="KW-0804">Transcription</keyword>
<evidence type="ECO:0000256" key="1">
    <source>
        <dbReference type="ARBA" id="ARBA00023163"/>
    </source>
</evidence>
<evidence type="ECO:0000256" key="2">
    <source>
        <dbReference type="HAMAP-Rule" id="MF_00949"/>
    </source>
</evidence>
<evidence type="ECO:0000313" key="4">
    <source>
        <dbReference type="EMBL" id="KZX13130.1"/>
    </source>
</evidence>
<dbReference type="InterPro" id="IPR007178">
    <property type="entry name" value="Spt4_arch"/>
</dbReference>